<proteinExistence type="predicted"/>
<protein>
    <submittedName>
        <fullName evidence="1">Uncharacterized protein</fullName>
    </submittedName>
</protein>
<dbReference type="Proteomes" id="UP000502433">
    <property type="component" value="Chromosome"/>
</dbReference>
<accession>A0A6H2C686</accession>
<dbReference type="RefSeq" id="WP_168697285.1">
    <property type="nucleotide sequence ID" value="NZ_CP051206.1"/>
</dbReference>
<organism evidence="1 2">
    <name type="scientific">Dolichospermum flos-aquae CCAP 1403/13F</name>
    <dbReference type="NCBI Taxonomy" id="315271"/>
    <lineage>
        <taxon>Bacteria</taxon>
        <taxon>Bacillati</taxon>
        <taxon>Cyanobacteriota</taxon>
        <taxon>Cyanophyceae</taxon>
        <taxon>Nostocales</taxon>
        <taxon>Aphanizomenonaceae</taxon>
        <taxon>Dolichospermum</taxon>
    </lineage>
</organism>
<name>A0A6H2C686_DOLFA</name>
<dbReference type="KEGG" id="dfs:HGD76_24275"/>
<dbReference type="EMBL" id="CP051206">
    <property type="protein sequence ID" value="QJB46831.1"/>
    <property type="molecule type" value="Genomic_DNA"/>
</dbReference>
<reference evidence="1 2" key="1">
    <citation type="submission" date="2020-04" db="EMBL/GenBank/DDBJ databases">
        <title>Genome-Wide Identification of 5-Methylcytosine Sites in Bacterial Genomes By High-Throughput Sequencing of MspJI Restriction Fragments.</title>
        <authorList>
            <person name="Wu V."/>
        </authorList>
    </citation>
    <scope>NUCLEOTIDE SEQUENCE [LARGE SCALE GENOMIC DNA]</scope>
    <source>
        <strain evidence="1 2">CCAP 1403/13f</strain>
    </source>
</reference>
<evidence type="ECO:0000313" key="1">
    <source>
        <dbReference type="EMBL" id="QJB46831.1"/>
    </source>
</evidence>
<evidence type="ECO:0000313" key="2">
    <source>
        <dbReference type="Proteomes" id="UP000502433"/>
    </source>
</evidence>
<dbReference type="AlphaFoldDB" id="A0A6H2C686"/>
<gene>
    <name evidence="1" type="ORF">HGD76_24275</name>
</gene>
<sequence length="110" mass="12004">MDSTLPLYGTWVGTILAFYFSRNAFEAASSTTDRNATVFQQVRSDLVSAAPPDNKLANISLKSLANGLVFSQDNLNNPLEDVLKDLVTADGQKTSPVVAYVTDNEINEYK</sequence>
<reference evidence="1 2" key="2">
    <citation type="submission" date="2020-04" db="EMBL/GenBank/DDBJ databases">
        <authorList>
            <person name="Fomenkov A."/>
            <person name="Anton B.P."/>
            <person name="Roberts R.J."/>
        </authorList>
    </citation>
    <scope>NUCLEOTIDE SEQUENCE [LARGE SCALE GENOMIC DNA]</scope>
    <source>
        <strain evidence="1 2">CCAP 1403/13f</strain>
    </source>
</reference>